<dbReference type="PANTHER" id="PTHR47691:SF3">
    <property type="entry name" value="HTH-TYPE TRANSCRIPTIONAL REGULATOR RV0890C-RELATED"/>
    <property type="match status" value="1"/>
</dbReference>
<gene>
    <name evidence="2" type="ORF">AKJ09_01467</name>
</gene>
<dbReference type="InterPro" id="IPR003593">
    <property type="entry name" value="AAA+_ATPase"/>
</dbReference>
<sequence length="666" mass="70895">MAMIGRDREIDASIAALRNGSVLLVCGSAGMGKSTLAREVASSVAGAGSIVTLDPSQRSPRVSKKAAVTIVDGRDATPSRTKAAVENAVRAGSRVIVVSPAPLGLQGETIVTLGPLERNDAATLFRTLAADVVVKNEALEALVDKLEGIPLVIELAARRASVLGLAELARRLDDPVKALGKPLERALSSSFELLSEAERNALVSASVFEGTFTAESFEEVVGDIDLVEALLARSLLFRVLGPGSVRLGMLRVVRAFARTKLDDREVLRRHARHVLSRAESLASKTYGEGAETALDELEAIAPDVLAAMNATTEPQLVARSFLSLFDAILFREAIDLRDPRFDVAVEAADRTTNAALQTRSRVLRARARLEVGPPEGARADAEEAVAKATDANLAAEAKRTLGWAHIASGAPEEALVALDEALEAHALAGDVRGQADAFAASGLAHTFLGRRETGAQKLALARAIHVGQKDALRQRKVEDMIRLVGAEFDAPSYREALTASAEHHAKRGQRWREAIDLALLAHVESASGKETEAEALRVRARAAAIAAGVAIPEPPSPVTPKGWSVATEARFAIAPDGTHHDLARHGPLRRVLEALVEARMTSPGSAISADDVLLAGWPEEKMRHDAGMLRVYSIIRRLRGLGLAKELLTRDDGYLLDPAVSFARIS</sequence>
<evidence type="ECO:0000259" key="1">
    <source>
        <dbReference type="SMART" id="SM00382"/>
    </source>
</evidence>
<protein>
    <submittedName>
        <fullName evidence="2">Signal transduction response regulator / Tetratricopeptide repeat-containing protein</fullName>
    </submittedName>
</protein>
<dbReference type="STRING" id="1391654.AKJ09_01467"/>
<dbReference type="InterPro" id="IPR027417">
    <property type="entry name" value="P-loop_NTPase"/>
</dbReference>
<dbReference type="RefSeq" id="WP_146646351.1">
    <property type="nucleotide sequence ID" value="NZ_CP012333.1"/>
</dbReference>
<dbReference type="Proteomes" id="UP000064967">
    <property type="component" value="Chromosome"/>
</dbReference>
<dbReference type="InterPro" id="IPR011990">
    <property type="entry name" value="TPR-like_helical_dom_sf"/>
</dbReference>
<dbReference type="SUPFAM" id="SSF52540">
    <property type="entry name" value="P-loop containing nucleoside triphosphate hydrolases"/>
    <property type="match status" value="1"/>
</dbReference>
<dbReference type="SUPFAM" id="SSF48452">
    <property type="entry name" value="TPR-like"/>
    <property type="match status" value="1"/>
</dbReference>
<reference evidence="2 3" key="1">
    <citation type="submission" date="2015-08" db="EMBL/GenBank/DDBJ databases">
        <authorList>
            <person name="Babu N.S."/>
            <person name="Beckwith C.J."/>
            <person name="Beseler K.G."/>
            <person name="Brison A."/>
            <person name="Carone J.V."/>
            <person name="Caskin T.P."/>
            <person name="Diamond M."/>
            <person name="Durham M.E."/>
            <person name="Foxe J.M."/>
            <person name="Go M."/>
            <person name="Henderson B.A."/>
            <person name="Jones I.B."/>
            <person name="McGettigan J.A."/>
            <person name="Micheletti S.J."/>
            <person name="Nasrallah M.E."/>
            <person name="Ortiz D."/>
            <person name="Piller C.R."/>
            <person name="Privatt S.R."/>
            <person name="Schneider S.L."/>
            <person name="Sharp S."/>
            <person name="Smith T.C."/>
            <person name="Stanton J.D."/>
            <person name="Ullery H.E."/>
            <person name="Wilson R.J."/>
            <person name="Serrano M.G."/>
            <person name="Buck G."/>
            <person name="Lee V."/>
            <person name="Wang Y."/>
            <person name="Carvalho R."/>
            <person name="Voegtly L."/>
            <person name="Shi R."/>
            <person name="Duckworth R."/>
            <person name="Johnson A."/>
            <person name="Loviza R."/>
            <person name="Walstead R."/>
            <person name="Shah Z."/>
            <person name="Kiflezghi M."/>
            <person name="Wade K."/>
            <person name="Ball S.L."/>
            <person name="Bradley K.W."/>
            <person name="Asai D.J."/>
            <person name="Bowman C.A."/>
            <person name="Russell D.A."/>
            <person name="Pope W.H."/>
            <person name="Jacobs-Sera D."/>
            <person name="Hendrix R.W."/>
            <person name="Hatfull G.F."/>
        </authorList>
    </citation>
    <scope>NUCLEOTIDE SEQUENCE [LARGE SCALE GENOMIC DNA]</scope>
    <source>
        <strain evidence="2 3">DSM 27648</strain>
    </source>
</reference>
<accession>A0A0K1PMQ2</accession>
<dbReference type="OrthoDB" id="5503254at2"/>
<dbReference type="Gene3D" id="1.25.40.10">
    <property type="entry name" value="Tetratricopeptide repeat domain"/>
    <property type="match status" value="1"/>
</dbReference>
<evidence type="ECO:0000313" key="3">
    <source>
        <dbReference type="Proteomes" id="UP000064967"/>
    </source>
</evidence>
<dbReference type="Gene3D" id="3.40.50.300">
    <property type="entry name" value="P-loop containing nucleotide triphosphate hydrolases"/>
    <property type="match status" value="1"/>
</dbReference>
<dbReference type="KEGG" id="llu:AKJ09_01467"/>
<dbReference type="PANTHER" id="PTHR47691">
    <property type="entry name" value="REGULATOR-RELATED"/>
    <property type="match status" value="1"/>
</dbReference>
<dbReference type="AlphaFoldDB" id="A0A0K1PMQ2"/>
<proteinExistence type="predicted"/>
<organism evidence="2 3">
    <name type="scientific">Labilithrix luteola</name>
    <dbReference type="NCBI Taxonomy" id="1391654"/>
    <lineage>
        <taxon>Bacteria</taxon>
        <taxon>Pseudomonadati</taxon>
        <taxon>Myxococcota</taxon>
        <taxon>Polyangia</taxon>
        <taxon>Polyangiales</taxon>
        <taxon>Labilitrichaceae</taxon>
        <taxon>Labilithrix</taxon>
    </lineage>
</organism>
<name>A0A0K1PMQ2_9BACT</name>
<feature type="domain" description="AAA+ ATPase" evidence="1">
    <location>
        <begin position="19"/>
        <end position="340"/>
    </location>
</feature>
<evidence type="ECO:0000313" key="2">
    <source>
        <dbReference type="EMBL" id="AKU94803.1"/>
    </source>
</evidence>
<keyword evidence="3" id="KW-1185">Reference proteome</keyword>
<dbReference type="SMART" id="SM00382">
    <property type="entry name" value="AAA"/>
    <property type="match status" value="1"/>
</dbReference>
<dbReference type="EMBL" id="CP012333">
    <property type="protein sequence ID" value="AKU94803.1"/>
    <property type="molecule type" value="Genomic_DNA"/>
</dbReference>